<evidence type="ECO:0000256" key="1">
    <source>
        <dbReference type="SAM" id="SignalP"/>
    </source>
</evidence>
<reference evidence="2" key="2">
    <citation type="submission" date="2021-08" db="EMBL/GenBank/DDBJ databases">
        <authorList>
            <person name="Eriksson T."/>
        </authorList>
    </citation>
    <scope>NUCLEOTIDE SEQUENCE</scope>
    <source>
        <strain evidence="2">Stoneville</strain>
        <tissue evidence="2">Whole head</tissue>
    </source>
</reference>
<dbReference type="EMBL" id="JABDTM020024317">
    <property type="protein sequence ID" value="KAH0814398.1"/>
    <property type="molecule type" value="Genomic_DNA"/>
</dbReference>
<dbReference type="AlphaFoldDB" id="A0A8J6HIV8"/>
<feature type="chain" id="PRO_5035258586" evidence="1">
    <location>
        <begin position="27"/>
        <end position="264"/>
    </location>
</feature>
<comment type="caution">
    <text evidence="2">The sequence shown here is derived from an EMBL/GenBank/DDBJ whole genome shotgun (WGS) entry which is preliminary data.</text>
</comment>
<evidence type="ECO:0000313" key="2">
    <source>
        <dbReference type="EMBL" id="KAH0814398.1"/>
    </source>
</evidence>
<proteinExistence type="predicted"/>
<dbReference type="Proteomes" id="UP000719412">
    <property type="component" value="Unassembled WGS sequence"/>
</dbReference>
<accession>A0A8J6HIV8</accession>
<organism evidence="2 3">
    <name type="scientific">Tenebrio molitor</name>
    <name type="common">Yellow mealworm beetle</name>
    <dbReference type="NCBI Taxonomy" id="7067"/>
    <lineage>
        <taxon>Eukaryota</taxon>
        <taxon>Metazoa</taxon>
        <taxon>Ecdysozoa</taxon>
        <taxon>Arthropoda</taxon>
        <taxon>Hexapoda</taxon>
        <taxon>Insecta</taxon>
        <taxon>Pterygota</taxon>
        <taxon>Neoptera</taxon>
        <taxon>Endopterygota</taxon>
        <taxon>Coleoptera</taxon>
        <taxon>Polyphaga</taxon>
        <taxon>Cucujiformia</taxon>
        <taxon>Tenebrionidae</taxon>
        <taxon>Tenebrio</taxon>
    </lineage>
</organism>
<name>A0A8J6HIV8_TENMO</name>
<reference evidence="2" key="1">
    <citation type="journal article" date="2020" name="J Insects Food Feed">
        <title>The yellow mealworm (Tenebrio molitor) genome: a resource for the emerging insects as food and feed industry.</title>
        <authorList>
            <person name="Eriksson T."/>
            <person name="Andere A."/>
            <person name="Kelstrup H."/>
            <person name="Emery V."/>
            <person name="Picard C."/>
        </authorList>
    </citation>
    <scope>NUCLEOTIDE SEQUENCE</scope>
    <source>
        <strain evidence="2">Stoneville</strain>
        <tissue evidence="2">Whole head</tissue>
    </source>
</reference>
<evidence type="ECO:0000313" key="3">
    <source>
        <dbReference type="Proteomes" id="UP000719412"/>
    </source>
</evidence>
<protein>
    <submittedName>
        <fullName evidence="2">Uncharacterized protein</fullName>
    </submittedName>
</protein>
<sequence>MQGYSAMKCLCAVTCIMIVVATVTSAAPSYADYDNNIRDLWEMLLQKDALEDKFGGHQMVRKSSRSPSLRLRFGRRSDSSMSPVGVFFASSRIIVERGRNSRRNPFDRATNASATATGAAYQAGQAGYAVAAPATAAAAAATYGTQRAAGYDTAYQAAAATQGTYAAVGTGATPAYEYGYGQTAAAGYTGGYDQTAAAAKPATYAATYTQRAAGQPQAQAAKMTAKCISFCRQQQRNQPNTPALIRQMRPAIKLLTPNRPPRQQ</sequence>
<gene>
    <name evidence="2" type="ORF">GEV33_008392</name>
</gene>
<feature type="signal peptide" evidence="1">
    <location>
        <begin position="1"/>
        <end position="26"/>
    </location>
</feature>
<keyword evidence="3" id="KW-1185">Reference proteome</keyword>
<keyword evidence="1" id="KW-0732">Signal</keyword>